<comment type="caution">
    <text evidence="1">The sequence shown here is derived from an EMBL/GenBank/DDBJ whole genome shotgun (WGS) entry which is preliminary data.</text>
</comment>
<accession>A0A081EXN9</accession>
<protein>
    <submittedName>
        <fullName evidence="1">Uncharacterized protein</fullName>
    </submittedName>
</protein>
<proteinExistence type="predicted"/>
<gene>
    <name evidence="1" type="ORF">FK85_03010</name>
</gene>
<dbReference type="AlphaFoldDB" id="A0A081EXN9"/>
<keyword evidence="2" id="KW-1185">Reference proteome</keyword>
<evidence type="ECO:0000313" key="1">
    <source>
        <dbReference type="EMBL" id="KDS92177.1"/>
    </source>
</evidence>
<dbReference type="Proteomes" id="UP000053331">
    <property type="component" value="Unassembled WGS sequence"/>
</dbReference>
<sequence>MVALESDVIRNFRENHVEVGIIFVPNCEHGLQREDNTDRFPRWDTKWISSHSLGDLTSIMESSLSDSSSEFANTVSLNEV</sequence>
<organism evidence="1 2">
    <name type="scientific">Halorubrum saccharovorum</name>
    <dbReference type="NCBI Taxonomy" id="2248"/>
    <lineage>
        <taxon>Archaea</taxon>
        <taxon>Methanobacteriati</taxon>
        <taxon>Methanobacteriota</taxon>
        <taxon>Stenosarchaea group</taxon>
        <taxon>Halobacteria</taxon>
        <taxon>Halobacteriales</taxon>
        <taxon>Haloferacaceae</taxon>
        <taxon>Halorubrum</taxon>
    </lineage>
</organism>
<dbReference type="EMBL" id="JNFH02000001">
    <property type="protein sequence ID" value="KDS92177.1"/>
    <property type="molecule type" value="Genomic_DNA"/>
</dbReference>
<name>A0A081EXN9_9EURY</name>
<reference evidence="1 2" key="1">
    <citation type="journal article" date="2015" name="Genome Announc.">
        <title>Draft genome sequence of a Halorubrum H3 strain isolated from the burlinskoye salt lake (Altai Krai, Russia).</title>
        <authorList>
            <person name="Rozanov A.S."/>
            <person name="Bryanskaya A.V."/>
            <person name="Malup T.K."/>
            <person name="Kotenko A.V."/>
            <person name="Peltek S.E."/>
        </authorList>
    </citation>
    <scope>NUCLEOTIDE SEQUENCE [LARGE SCALE GENOMIC DNA]</scope>
    <source>
        <strain evidence="1 2">H3</strain>
    </source>
</reference>
<evidence type="ECO:0000313" key="2">
    <source>
        <dbReference type="Proteomes" id="UP000053331"/>
    </source>
</evidence>